<feature type="signal peptide" evidence="7">
    <location>
        <begin position="1"/>
        <end position="18"/>
    </location>
</feature>
<dbReference type="Pfam" id="PF17656">
    <property type="entry name" value="ChapFlgA_N"/>
    <property type="match status" value="1"/>
</dbReference>
<dbReference type="Gene3D" id="2.30.30.760">
    <property type="match status" value="1"/>
</dbReference>
<proteinExistence type="inferred from homology"/>
<dbReference type="Pfam" id="PF13144">
    <property type="entry name" value="ChapFlgA"/>
    <property type="match status" value="1"/>
</dbReference>
<dbReference type="InterPro" id="IPR017585">
    <property type="entry name" value="SAF_FlgA"/>
</dbReference>
<evidence type="ECO:0000313" key="9">
    <source>
        <dbReference type="EMBL" id="QCF25918.1"/>
    </source>
</evidence>
<dbReference type="NCBIfam" id="TIGR03170">
    <property type="entry name" value="flgA_cterm"/>
    <property type="match status" value="1"/>
</dbReference>
<accession>A0A4P7XG19</accession>
<name>A0A4P7XG19_9ALTE</name>
<protein>
    <recommendedName>
        <fullName evidence="3 7">Flagella basal body P-ring formation protein FlgA</fullName>
    </recommendedName>
</protein>
<dbReference type="GO" id="GO:0044780">
    <property type="term" value="P:bacterial-type flagellum assembly"/>
    <property type="evidence" value="ECO:0007669"/>
    <property type="project" value="InterPro"/>
</dbReference>
<evidence type="ECO:0000256" key="6">
    <source>
        <dbReference type="ARBA" id="ARBA00025643"/>
    </source>
</evidence>
<dbReference type="AlphaFoldDB" id="A0A4P7XG19"/>
<dbReference type="EMBL" id="CP031093">
    <property type="protein sequence ID" value="QCF25918.1"/>
    <property type="molecule type" value="Genomic_DNA"/>
</dbReference>
<dbReference type="CDD" id="cd11614">
    <property type="entry name" value="SAF_CpaB_FlgA_like"/>
    <property type="match status" value="1"/>
</dbReference>
<comment type="function">
    <text evidence="6 7">Involved in the assembly process of the P-ring formation. It may associate with FlgF on the rod constituting a structure essential for the P-ring assembly or may act as a modulator protein for the P-ring assembly.</text>
</comment>
<dbReference type="PANTHER" id="PTHR36307">
    <property type="entry name" value="FLAGELLA BASAL BODY P-RING FORMATION PROTEIN FLGA"/>
    <property type="match status" value="1"/>
</dbReference>
<evidence type="ECO:0000256" key="1">
    <source>
        <dbReference type="ARBA" id="ARBA00004418"/>
    </source>
</evidence>
<feature type="chain" id="PRO_5021039603" description="Flagella basal body P-ring formation protein FlgA" evidence="7">
    <location>
        <begin position="19"/>
        <end position="231"/>
    </location>
</feature>
<comment type="similarity">
    <text evidence="2 7">Belongs to the FlgA family.</text>
</comment>
<evidence type="ECO:0000256" key="2">
    <source>
        <dbReference type="ARBA" id="ARBA00010474"/>
    </source>
</evidence>
<keyword evidence="10" id="KW-1185">Reference proteome</keyword>
<evidence type="ECO:0000256" key="3">
    <source>
        <dbReference type="ARBA" id="ARBA00014754"/>
    </source>
</evidence>
<evidence type="ECO:0000313" key="10">
    <source>
        <dbReference type="Proteomes" id="UP000298049"/>
    </source>
</evidence>
<keyword evidence="4 7" id="KW-0732">Signal</keyword>
<comment type="subcellular location">
    <subcellularLocation>
        <location evidence="1 7">Periplasm</location>
    </subcellularLocation>
</comment>
<evidence type="ECO:0000259" key="8">
    <source>
        <dbReference type="SMART" id="SM00858"/>
    </source>
</evidence>
<keyword evidence="9" id="KW-0282">Flagellum</keyword>
<dbReference type="SMART" id="SM00858">
    <property type="entry name" value="SAF"/>
    <property type="match status" value="1"/>
</dbReference>
<keyword evidence="9" id="KW-0969">Cilium</keyword>
<dbReference type="GO" id="GO:0042597">
    <property type="term" value="C:periplasmic space"/>
    <property type="evidence" value="ECO:0007669"/>
    <property type="project" value="UniProtKB-SubCell"/>
</dbReference>
<keyword evidence="5 7" id="KW-0574">Periplasm</keyword>
<dbReference type="KEGG" id="hmi:soil367_08290"/>
<dbReference type="PANTHER" id="PTHR36307:SF1">
    <property type="entry name" value="FLAGELLA BASAL BODY P-RING FORMATION PROTEIN FLGA"/>
    <property type="match status" value="1"/>
</dbReference>
<dbReference type="OrthoDB" id="5729023at2"/>
<sequence length="231" mass="25002">MRIFHALILLLYSSIAAAGSTNAADIEKAAQQFLAAYAQEQRTRDREVEYTVGSLDPRLQLAACGNALAFEFVSEPEKSVRNTLLVSCSGDRPWRLFLNAEIEISSEAFVAATPLSRGARVTEAMLRRENVIINQARGGVFHKLDGLLGMEVRRTLREGTLLSPSVLTAPDTVARGDFVKIQAQSGPITIETRGTAIASGMVGDQILVENARSGRQVRGVIIGPGHVRVVM</sequence>
<dbReference type="InterPro" id="IPR039246">
    <property type="entry name" value="Flagellar_FlgA"/>
</dbReference>
<evidence type="ECO:0000256" key="4">
    <source>
        <dbReference type="ARBA" id="ARBA00022729"/>
    </source>
</evidence>
<dbReference type="Proteomes" id="UP000298049">
    <property type="component" value="Chromosome"/>
</dbReference>
<evidence type="ECO:0000256" key="7">
    <source>
        <dbReference type="RuleBase" id="RU362063"/>
    </source>
</evidence>
<dbReference type="Gene3D" id="3.90.1210.10">
    <property type="entry name" value="Antifreeze-like/N-acetylneuraminic acid synthase C-terminal domain"/>
    <property type="match status" value="1"/>
</dbReference>
<keyword evidence="9" id="KW-0966">Cell projection</keyword>
<reference evidence="9 10" key="1">
    <citation type="submission" date="2018-07" db="EMBL/GenBank/DDBJ databases">
        <title>Marsedoiliclastica nanhaica gen. nov. sp. nov., a novel marine hydrocarbonoclastic bacterium isolated from an in-situ enriched hydrocarbon-degrading consortium in deep-sea sediment.</title>
        <authorList>
            <person name="Dong C."/>
            <person name="Ma T."/>
            <person name="Liu R."/>
            <person name="Shao Z."/>
        </authorList>
    </citation>
    <scope>NUCLEOTIDE SEQUENCE [LARGE SCALE GENOMIC DNA]</scope>
    <source>
        <strain evidence="10">soil36-7</strain>
    </source>
</reference>
<feature type="domain" description="SAF" evidence="8">
    <location>
        <begin position="106"/>
        <end position="168"/>
    </location>
</feature>
<gene>
    <name evidence="9" type="primary">flgA</name>
    <name evidence="9" type="ORF">soil367_08290</name>
</gene>
<dbReference type="InterPro" id="IPR013974">
    <property type="entry name" value="SAF"/>
</dbReference>
<organism evidence="9 10">
    <name type="scientific">Hydrocarboniclastica marina</name>
    <dbReference type="NCBI Taxonomy" id="2259620"/>
    <lineage>
        <taxon>Bacteria</taxon>
        <taxon>Pseudomonadati</taxon>
        <taxon>Pseudomonadota</taxon>
        <taxon>Gammaproteobacteria</taxon>
        <taxon>Alteromonadales</taxon>
        <taxon>Alteromonadaceae</taxon>
        <taxon>Hydrocarboniclastica</taxon>
    </lineage>
</organism>
<dbReference type="RefSeq" id="WP_136548646.1">
    <property type="nucleotide sequence ID" value="NZ_CP031093.1"/>
</dbReference>
<evidence type="ECO:0000256" key="5">
    <source>
        <dbReference type="ARBA" id="ARBA00022764"/>
    </source>
</evidence>
<dbReference type="InterPro" id="IPR041231">
    <property type="entry name" value="FlgA_N"/>
</dbReference>
<keyword evidence="7" id="KW-1005">Bacterial flagellum biogenesis</keyword>